<sequence length="342" mass="37189">MAHLLILPSAINPPLSLRLGPSYTTPHPHGRIAGLCSAPRARPTLSSRLARAAVRRHIHRLPIRRCGSHRRIKLLPCQNGICTVQHLISHALSTCPVPVPCWVRKTTDKLVEPRVCQAVRRSGKKDGRRKTEGLFIGYRPRRSSGASCSFWPISGGRRCDAASRAEVPLRVLSGQVTWRERWIVRRRFAQRFLVASPLLGATKNLYQPPAAGWSAAMPAPSSAPLSRRQGSTVHPSVTAPRSPANNLAEQGIVIQGRPVLVPLPSFYAVSPFPLGIPPSYGLDDTSSVLCSQSDTQSTIPVPLIAGERLSHVEVQVQSSRICSRALAALHSTCPQAHEGTDL</sequence>
<gene>
    <name evidence="2" type="ORF">CALVIDRAFT_244418</name>
</gene>
<evidence type="ECO:0000256" key="1">
    <source>
        <dbReference type="SAM" id="MobiDB-lite"/>
    </source>
</evidence>
<dbReference type="Proteomes" id="UP000076738">
    <property type="component" value="Unassembled WGS sequence"/>
</dbReference>
<evidence type="ECO:0000313" key="2">
    <source>
        <dbReference type="EMBL" id="KZO93569.1"/>
    </source>
</evidence>
<keyword evidence="3" id="KW-1185">Reference proteome</keyword>
<evidence type="ECO:0000313" key="3">
    <source>
        <dbReference type="Proteomes" id="UP000076738"/>
    </source>
</evidence>
<feature type="region of interest" description="Disordered" evidence="1">
    <location>
        <begin position="217"/>
        <end position="242"/>
    </location>
</feature>
<name>A0A167JGI5_CALVF</name>
<dbReference type="AlphaFoldDB" id="A0A167JGI5"/>
<feature type="compositionally biased region" description="Low complexity" evidence="1">
    <location>
        <begin position="217"/>
        <end position="226"/>
    </location>
</feature>
<proteinExistence type="predicted"/>
<protein>
    <submittedName>
        <fullName evidence="2">Uncharacterized protein</fullName>
    </submittedName>
</protein>
<accession>A0A167JGI5</accession>
<dbReference type="EMBL" id="KV417300">
    <property type="protein sequence ID" value="KZO93569.1"/>
    <property type="molecule type" value="Genomic_DNA"/>
</dbReference>
<reference evidence="2 3" key="1">
    <citation type="journal article" date="2016" name="Mol. Biol. Evol.">
        <title>Comparative Genomics of Early-Diverging Mushroom-Forming Fungi Provides Insights into the Origins of Lignocellulose Decay Capabilities.</title>
        <authorList>
            <person name="Nagy L.G."/>
            <person name="Riley R."/>
            <person name="Tritt A."/>
            <person name="Adam C."/>
            <person name="Daum C."/>
            <person name="Floudas D."/>
            <person name="Sun H."/>
            <person name="Yadav J.S."/>
            <person name="Pangilinan J."/>
            <person name="Larsson K.H."/>
            <person name="Matsuura K."/>
            <person name="Barry K."/>
            <person name="Labutti K."/>
            <person name="Kuo R."/>
            <person name="Ohm R.A."/>
            <person name="Bhattacharya S.S."/>
            <person name="Shirouzu T."/>
            <person name="Yoshinaga Y."/>
            <person name="Martin F.M."/>
            <person name="Grigoriev I.V."/>
            <person name="Hibbett D.S."/>
        </authorList>
    </citation>
    <scope>NUCLEOTIDE SEQUENCE [LARGE SCALE GENOMIC DNA]</scope>
    <source>
        <strain evidence="2 3">TUFC12733</strain>
    </source>
</reference>
<organism evidence="2 3">
    <name type="scientific">Calocera viscosa (strain TUFC12733)</name>
    <dbReference type="NCBI Taxonomy" id="1330018"/>
    <lineage>
        <taxon>Eukaryota</taxon>
        <taxon>Fungi</taxon>
        <taxon>Dikarya</taxon>
        <taxon>Basidiomycota</taxon>
        <taxon>Agaricomycotina</taxon>
        <taxon>Dacrymycetes</taxon>
        <taxon>Dacrymycetales</taxon>
        <taxon>Dacrymycetaceae</taxon>
        <taxon>Calocera</taxon>
    </lineage>
</organism>